<evidence type="ECO:0000259" key="11">
    <source>
        <dbReference type="Pfam" id="PF00288"/>
    </source>
</evidence>
<organism evidence="13 14">
    <name type="scientific">Seminibacterium arietis</name>
    <dbReference type="NCBI Taxonomy" id="1173502"/>
    <lineage>
        <taxon>Bacteria</taxon>
        <taxon>Pseudomonadati</taxon>
        <taxon>Pseudomonadota</taxon>
        <taxon>Gammaproteobacteria</taxon>
        <taxon>Pasteurellales</taxon>
        <taxon>Pasteurellaceae</taxon>
        <taxon>Seminibacterium</taxon>
    </lineage>
</organism>
<dbReference type="Gene3D" id="3.30.70.890">
    <property type="entry name" value="GHMP kinase, C-terminal domain"/>
    <property type="match status" value="1"/>
</dbReference>
<dbReference type="PANTHER" id="PTHR43527">
    <property type="entry name" value="4-DIPHOSPHOCYTIDYL-2-C-METHYL-D-ERYTHRITOL KINASE, CHLOROPLASTIC"/>
    <property type="match status" value="1"/>
</dbReference>
<evidence type="ECO:0000256" key="9">
    <source>
        <dbReference type="ARBA" id="ARBA00032554"/>
    </source>
</evidence>
<feature type="domain" description="GHMP kinase C-terminal" evidence="12">
    <location>
        <begin position="209"/>
        <end position="270"/>
    </location>
</feature>
<dbReference type="PIRSF" id="PIRSF010376">
    <property type="entry name" value="IspE"/>
    <property type="match status" value="1"/>
</dbReference>
<dbReference type="InterPro" id="IPR020568">
    <property type="entry name" value="Ribosomal_Su5_D2-typ_SF"/>
</dbReference>
<sequence>MENYRFSTSLLLTAEKTRKSFPCPAKLNLFLYINGRRADGYHELQTLFQFLDFGDWLHIDLRHDKIISLQANMSDLRTEQNLVYRAAHLLQQKTKCNLGANIHLDKILPVGGGLGGGSSNAASTLVALNKLWDTRLTTHELAELGLQLGADVPVFIHGKAAFAEGVGEKITYCEPLEKYYVILKPNVSISTAAVFNEVNLPRNTPKRPFAELLHGKYTNDCEQIVRSHYPEVEAASRWLLKYAPTRLTGTGACVFAEFDNENSAQAVFRAKPKNLFGFVAKGLNISPLRQLEDLA</sequence>
<keyword evidence="4 10" id="KW-0808">Transferase</keyword>
<evidence type="ECO:0000256" key="2">
    <source>
        <dbReference type="ARBA" id="ARBA00012052"/>
    </source>
</evidence>
<evidence type="ECO:0000259" key="12">
    <source>
        <dbReference type="Pfam" id="PF08544"/>
    </source>
</evidence>
<keyword evidence="14" id="KW-1185">Reference proteome</keyword>
<keyword evidence="6 10" id="KW-0418">Kinase</keyword>
<evidence type="ECO:0000256" key="7">
    <source>
        <dbReference type="ARBA" id="ARBA00022840"/>
    </source>
</evidence>
<feature type="active site" evidence="10">
    <location>
        <position position="26"/>
    </location>
</feature>
<dbReference type="Pfam" id="PF08544">
    <property type="entry name" value="GHMP_kinases_C"/>
    <property type="match status" value="1"/>
</dbReference>
<dbReference type="InterPro" id="IPR036554">
    <property type="entry name" value="GHMP_kinase_C_sf"/>
</dbReference>
<dbReference type="HAMAP" id="MF_00061">
    <property type="entry name" value="IspE"/>
    <property type="match status" value="1"/>
</dbReference>
<dbReference type="InterPro" id="IPR014721">
    <property type="entry name" value="Ribsml_uS5_D2-typ_fold_subgr"/>
</dbReference>
<dbReference type="Proteomes" id="UP001596996">
    <property type="component" value="Unassembled WGS sequence"/>
</dbReference>
<dbReference type="SUPFAM" id="SSF54211">
    <property type="entry name" value="Ribosomal protein S5 domain 2-like"/>
    <property type="match status" value="1"/>
</dbReference>
<dbReference type="InterPro" id="IPR006204">
    <property type="entry name" value="GHMP_kinase_N_dom"/>
</dbReference>
<evidence type="ECO:0000256" key="1">
    <source>
        <dbReference type="ARBA" id="ARBA00009684"/>
    </source>
</evidence>
<evidence type="ECO:0000256" key="4">
    <source>
        <dbReference type="ARBA" id="ARBA00022679"/>
    </source>
</evidence>
<evidence type="ECO:0000313" key="13">
    <source>
        <dbReference type="EMBL" id="MFD0966369.1"/>
    </source>
</evidence>
<dbReference type="NCBIfam" id="TIGR00154">
    <property type="entry name" value="ispE"/>
    <property type="match status" value="1"/>
</dbReference>
<dbReference type="Gene3D" id="3.30.230.10">
    <property type="match status" value="1"/>
</dbReference>
<evidence type="ECO:0000256" key="10">
    <source>
        <dbReference type="HAMAP-Rule" id="MF_00061"/>
    </source>
</evidence>
<dbReference type="InterPro" id="IPR004424">
    <property type="entry name" value="IspE"/>
</dbReference>
<dbReference type="EC" id="2.7.1.148" evidence="2 10"/>
<dbReference type="GO" id="GO:0050515">
    <property type="term" value="F:4-(cytidine 5'-diphospho)-2-C-methyl-D-erythritol kinase activity"/>
    <property type="evidence" value="ECO:0007669"/>
    <property type="project" value="UniProtKB-EC"/>
</dbReference>
<evidence type="ECO:0000256" key="5">
    <source>
        <dbReference type="ARBA" id="ARBA00022741"/>
    </source>
</evidence>
<accession>A0ABW3I8W9</accession>
<feature type="binding site" evidence="10">
    <location>
        <begin position="109"/>
        <end position="119"/>
    </location>
    <ligand>
        <name>ATP</name>
        <dbReference type="ChEBI" id="CHEBI:30616"/>
    </ligand>
</feature>
<evidence type="ECO:0000256" key="6">
    <source>
        <dbReference type="ARBA" id="ARBA00022777"/>
    </source>
</evidence>
<gene>
    <name evidence="10 13" type="primary">ispE</name>
    <name evidence="13" type="ORF">ACFQ02_05855</name>
</gene>
<dbReference type="EMBL" id="JBHTJN010000011">
    <property type="protein sequence ID" value="MFD0966369.1"/>
    <property type="molecule type" value="Genomic_DNA"/>
</dbReference>
<comment type="catalytic activity">
    <reaction evidence="10">
        <text>4-CDP-2-C-methyl-D-erythritol + ATP = 4-CDP-2-C-methyl-D-erythritol 2-phosphate + ADP + H(+)</text>
        <dbReference type="Rhea" id="RHEA:18437"/>
        <dbReference type="ChEBI" id="CHEBI:15378"/>
        <dbReference type="ChEBI" id="CHEBI:30616"/>
        <dbReference type="ChEBI" id="CHEBI:57823"/>
        <dbReference type="ChEBI" id="CHEBI:57919"/>
        <dbReference type="ChEBI" id="CHEBI:456216"/>
        <dbReference type="EC" id="2.7.1.148"/>
    </reaction>
</comment>
<dbReference type="InterPro" id="IPR013750">
    <property type="entry name" value="GHMP_kinase_C_dom"/>
</dbReference>
<dbReference type="SUPFAM" id="SSF55060">
    <property type="entry name" value="GHMP Kinase, C-terminal domain"/>
    <property type="match status" value="1"/>
</dbReference>
<keyword evidence="7 10" id="KW-0067">ATP-binding</keyword>
<feature type="domain" description="GHMP kinase N-terminal" evidence="11">
    <location>
        <begin position="81"/>
        <end position="159"/>
    </location>
</feature>
<keyword evidence="5 10" id="KW-0547">Nucleotide-binding</keyword>
<protein>
    <recommendedName>
        <fullName evidence="3 10">4-diphosphocytidyl-2-C-methyl-D-erythritol kinase</fullName>
        <shortName evidence="10">CMK</shortName>
        <ecNumber evidence="2 10">2.7.1.148</ecNumber>
    </recommendedName>
    <alternativeName>
        <fullName evidence="9 10">4-(cytidine-5'-diphospho)-2-C-methyl-D-erythritol kinase</fullName>
    </alternativeName>
</protein>
<dbReference type="RefSeq" id="WP_380820500.1">
    <property type="nucleotide sequence ID" value="NZ_JBHTJN010000011.1"/>
</dbReference>
<evidence type="ECO:0000256" key="8">
    <source>
        <dbReference type="ARBA" id="ARBA00023229"/>
    </source>
</evidence>
<dbReference type="Pfam" id="PF00288">
    <property type="entry name" value="GHMP_kinases_N"/>
    <property type="match status" value="1"/>
</dbReference>
<keyword evidence="8 10" id="KW-0414">Isoprene biosynthesis</keyword>
<evidence type="ECO:0000256" key="3">
    <source>
        <dbReference type="ARBA" id="ARBA00017473"/>
    </source>
</evidence>
<proteinExistence type="inferred from homology"/>
<feature type="active site" evidence="10">
    <location>
        <position position="151"/>
    </location>
</feature>
<reference evidence="14" key="1">
    <citation type="journal article" date="2019" name="Int. J. Syst. Evol. Microbiol.">
        <title>The Global Catalogue of Microorganisms (GCM) 10K type strain sequencing project: providing services to taxonomists for standard genome sequencing and annotation.</title>
        <authorList>
            <consortium name="The Broad Institute Genomics Platform"/>
            <consortium name="The Broad Institute Genome Sequencing Center for Infectious Disease"/>
            <person name="Wu L."/>
            <person name="Ma J."/>
        </authorList>
    </citation>
    <scope>NUCLEOTIDE SEQUENCE [LARGE SCALE GENOMIC DNA]</scope>
    <source>
        <strain evidence="14">CCUG 61707</strain>
    </source>
</reference>
<comment type="pathway">
    <text evidence="10">Isoprenoid biosynthesis; isopentenyl diphosphate biosynthesis via DXP pathway; isopentenyl diphosphate from 1-deoxy-D-xylulose 5-phosphate: step 3/6.</text>
</comment>
<comment type="similarity">
    <text evidence="1 10">Belongs to the GHMP kinase family. IspE subfamily.</text>
</comment>
<name>A0ABW3I8W9_9PAST</name>
<comment type="caution">
    <text evidence="13">The sequence shown here is derived from an EMBL/GenBank/DDBJ whole genome shotgun (WGS) entry which is preliminary data.</text>
</comment>
<dbReference type="PANTHER" id="PTHR43527:SF2">
    <property type="entry name" value="4-DIPHOSPHOCYTIDYL-2-C-METHYL-D-ERYTHRITOL KINASE, CHLOROPLASTIC"/>
    <property type="match status" value="1"/>
</dbReference>
<comment type="function">
    <text evidence="10">Catalyzes the phosphorylation of the position 2 hydroxy group of 4-diphosphocytidyl-2C-methyl-D-erythritol.</text>
</comment>
<evidence type="ECO:0000313" key="14">
    <source>
        <dbReference type="Proteomes" id="UP001596996"/>
    </source>
</evidence>